<protein>
    <submittedName>
        <fullName evidence="1">Uncharacterized protein</fullName>
    </submittedName>
</protein>
<organism evidence="1">
    <name type="scientific">Caulobacter phage BL57</name>
    <dbReference type="NCBI Taxonomy" id="3348355"/>
    <lineage>
        <taxon>Viruses</taxon>
    </lineage>
</organism>
<proteinExistence type="predicted"/>
<accession>A0AB74UGM2</accession>
<sequence>MTPSRRRALLAQMETCKQSSLVVEEATKHWRRDYEAYHAAMVSGRASSMPDQAVQDLTIRASATYEALLDALRVHANNLGRLRSLRGSF</sequence>
<name>A0AB74UGM2_9VIRU</name>
<dbReference type="EMBL" id="PQ287320">
    <property type="protein sequence ID" value="XHV10536.1"/>
    <property type="molecule type" value="Genomic_DNA"/>
</dbReference>
<evidence type="ECO:0000313" key="1">
    <source>
        <dbReference type="EMBL" id="XHV10536.1"/>
    </source>
</evidence>
<reference evidence="1" key="1">
    <citation type="submission" date="2024-10" db="EMBL/GenBank/DDBJ databases">
        <title>Genetic diversity among independent isolates of the Dolichocephalovirinae subfamily.</title>
        <authorList>
            <person name="Ely B."/>
            <person name="Thomas Q."/>
            <person name="Mohammadi T."/>
        </authorList>
    </citation>
    <scope>NUCLEOTIDE SEQUENCE</scope>
</reference>
<gene>
    <name evidence="1" type="ORF">BL57_064</name>
</gene>